<dbReference type="PANTHER" id="PTHR43877:SF2">
    <property type="entry name" value="AMINOALKYLPHOSPHONATE N-ACETYLTRANSFERASE-RELATED"/>
    <property type="match status" value="1"/>
</dbReference>
<dbReference type="EMBL" id="QETB01000005">
    <property type="protein sequence ID" value="PWF25826.1"/>
    <property type="molecule type" value="Genomic_DNA"/>
</dbReference>
<reference evidence="5" key="1">
    <citation type="submission" date="2018-05" db="EMBL/GenBank/DDBJ databases">
        <authorList>
            <person name="Li Y."/>
        </authorList>
    </citation>
    <scope>NUCLEOTIDE SEQUENCE [LARGE SCALE GENOMIC DNA]</scope>
    <source>
        <strain evidence="5">sk1b4</strain>
    </source>
</reference>
<dbReference type="PANTHER" id="PTHR43877">
    <property type="entry name" value="AMINOALKYLPHOSPHONATE N-ACETYLTRANSFERASE-RELATED-RELATED"/>
    <property type="match status" value="1"/>
</dbReference>
<organism evidence="4 5">
    <name type="scientific">Ancrocorticia populi</name>
    <dbReference type="NCBI Taxonomy" id="2175228"/>
    <lineage>
        <taxon>Bacteria</taxon>
        <taxon>Bacillati</taxon>
        <taxon>Actinomycetota</taxon>
        <taxon>Actinomycetes</taxon>
        <taxon>Actinomycetales</taxon>
        <taxon>Actinomycetaceae</taxon>
        <taxon>Ancrocorticia</taxon>
    </lineage>
</organism>
<dbReference type="Gene3D" id="3.40.630.30">
    <property type="match status" value="1"/>
</dbReference>
<dbReference type="SUPFAM" id="SSF55729">
    <property type="entry name" value="Acyl-CoA N-acyltransferases (Nat)"/>
    <property type="match status" value="1"/>
</dbReference>
<keyword evidence="2" id="KW-0012">Acyltransferase</keyword>
<evidence type="ECO:0000256" key="2">
    <source>
        <dbReference type="ARBA" id="ARBA00023315"/>
    </source>
</evidence>
<dbReference type="InterPro" id="IPR000182">
    <property type="entry name" value="GNAT_dom"/>
</dbReference>
<dbReference type="Proteomes" id="UP000245283">
    <property type="component" value="Unassembled WGS sequence"/>
</dbReference>
<keyword evidence="5" id="KW-1185">Reference proteome</keyword>
<feature type="domain" description="N-acetyltransferase" evidence="3">
    <location>
        <begin position="1"/>
        <end position="146"/>
    </location>
</feature>
<dbReference type="AlphaFoldDB" id="A0A2V1K3K2"/>
<comment type="caution">
    <text evidence="4">The sequence shown here is derived from an EMBL/GenBank/DDBJ whole genome shotgun (WGS) entry which is preliminary data.</text>
</comment>
<keyword evidence="1 4" id="KW-0808">Transferase</keyword>
<evidence type="ECO:0000256" key="1">
    <source>
        <dbReference type="ARBA" id="ARBA00022679"/>
    </source>
</evidence>
<accession>A0A2V1K3K2</accession>
<gene>
    <name evidence="4" type="ORF">DD236_10355</name>
</gene>
<dbReference type="PROSITE" id="PS51186">
    <property type="entry name" value="GNAT"/>
    <property type="match status" value="1"/>
</dbReference>
<dbReference type="RefSeq" id="WP_109094315.1">
    <property type="nucleotide sequence ID" value="NZ_QETB01000005.1"/>
</dbReference>
<evidence type="ECO:0000313" key="5">
    <source>
        <dbReference type="Proteomes" id="UP000245283"/>
    </source>
</evidence>
<dbReference type="InterPro" id="IPR016181">
    <property type="entry name" value="Acyl_CoA_acyltransferase"/>
</dbReference>
<dbReference type="GO" id="GO:0016747">
    <property type="term" value="F:acyltransferase activity, transferring groups other than amino-acyl groups"/>
    <property type="evidence" value="ECO:0007669"/>
    <property type="project" value="InterPro"/>
</dbReference>
<evidence type="ECO:0000259" key="3">
    <source>
        <dbReference type="PROSITE" id="PS51186"/>
    </source>
</evidence>
<protein>
    <submittedName>
        <fullName evidence="4">GNAT family N-acetyltransferase</fullName>
    </submittedName>
</protein>
<dbReference type="Pfam" id="PF13673">
    <property type="entry name" value="Acetyltransf_10"/>
    <property type="match status" value="1"/>
</dbReference>
<dbReference type="InterPro" id="IPR050832">
    <property type="entry name" value="Bact_Acetyltransf"/>
</dbReference>
<evidence type="ECO:0000313" key="4">
    <source>
        <dbReference type="EMBL" id="PWF25826.1"/>
    </source>
</evidence>
<dbReference type="CDD" id="cd04301">
    <property type="entry name" value="NAT_SF"/>
    <property type="match status" value="1"/>
</dbReference>
<dbReference type="OrthoDB" id="9796171at2"/>
<name>A0A2V1K3K2_9ACTO</name>
<sequence length="155" mass="17043">MIELVTTRAQLERCWAIRFAVFVDEQQVPLDEEVDQLDTAPSTIHLLAVVDGKDVGTLRILPEEAGHCHIGRVAVSGLARGTGVGRELMDRAREIALERCADTLGRVRIELSSQEQAMGFYRACGYGVVSGKRYLDAGIWHEDMAQEVSLSSTGE</sequence>
<proteinExistence type="predicted"/>